<name>A0ABW8HQE9_9BACL</name>
<sequence>MSKGKSDRHIEHYHTEQEEEYFDATFDLAFDEAFDQALSAPPAPDSQQMHQSWLRVQKEITRIAIRKKRMRTLKLSVVVAASLTIGGVIFSLPSGTQAVSPFVQSIKDWGNGMKSIVIEDRTAQLGADPSTAKTLPPPEPGLNEAPIIATGEEAEELQEQPVEKDILFDDIVVTEEIARSGFNGDFLLSRAIPERFKEIKFELTVNPEIPVDSDEYYKSDRMRVRYTGESVDGEEQIIQFDYYHVKPGQVIQGTMLRETSVVKLADGSDAFVSIGPPYNTFQWMMGSVNMSLFGTVTKEEMIAIANDLQEQKFPGSTRQ</sequence>
<evidence type="ECO:0000313" key="3">
    <source>
        <dbReference type="Proteomes" id="UP001618531"/>
    </source>
</evidence>
<reference evidence="2 3" key="1">
    <citation type="submission" date="2024-11" db="EMBL/GenBank/DDBJ databases">
        <title>Identification and Characterization of a Novel Fosfomycin Bacillithiol Transferase FosB8 in Paenibacillus illinoisensis.</title>
        <authorList>
            <person name="Lu W."/>
        </authorList>
    </citation>
    <scope>NUCLEOTIDE SEQUENCE [LARGE SCALE GENOMIC DNA]</scope>
    <source>
        <strain evidence="2 3">WP77</strain>
    </source>
</reference>
<evidence type="ECO:0008006" key="4">
    <source>
        <dbReference type="Google" id="ProtNLM"/>
    </source>
</evidence>
<keyword evidence="3" id="KW-1185">Reference proteome</keyword>
<dbReference type="EMBL" id="JBIYSL010000001">
    <property type="protein sequence ID" value="MFK0521878.1"/>
    <property type="molecule type" value="Genomic_DNA"/>
</dbReference>
<protein>
    <recommendedName>
        <fullName evidence="4">DUF4367 domain-containing protein</fullName>
    </recommendedName>
</protein>
<proteinExistence type="predicted"/>
<keyword evidence="1" id="KW-0472">Membrane</keyword>
<keyword evidence="1" id="KW-0812">Transmembrane</keyword>
<organism evidence="2 3">
    <name type="scientific">Paenibacillus illinoisensis</name>
    <dbReference type="NCBI Taxonomy" id="59845"/>
    <lineage>
        <taxon>Bacteria</taxon>
        <taxon>Bacillati</taxon>
        <taxon>Bacillota</taxon>
        <taxon>Bacilli</taxon>
        <taxon>Bacillales</taxon>
        <taxon>Paenibacillaceae</taxon>
        <taxon>Paenibacillus</taxon>
    </lineage>
</organism>
<dbReference type="RefSeq" id="WP_402872522.1">
    <property type="nucleotide sequence ID" value="NZ_JBIYSL010000001.1"/>
</dbReference>
<accession>A0ABW8HQE9</accession>
<feature type="transmembrane region" description="Helical" evidence="1">
    <location>
        <begin position="72"/>
        <end position="92"/>
    </location>
</feature>
<keyword evidence="1" id="KW-1133">Transmembrane helix</keyword>
<evidence type="ECO:0000256" key="1">
    <source>
        <dbReference type="SAM" id="Phobius"/>
    </source>
</evidence>
<evidence type="ECO:0000313" key="2">
    <source>
        <dbReference type="EMBL" id="MFK0521878.1"/>
    </source>
</evidence>
<dbReference type="Proteomes" id="UP001618531">
    <property type="component" value="Unassembled WGS sequence"/>
</dbReference>
<gene>
    <name evidence="2" type="ORF">ACINKY_06650</name>
</gene>
<comment type="caution">
    <text evidence="2">The sequence shown here is derived from an EMBL/GenBank/DDBJ whole genome shotgun (WGS) entry which is preliminary data.</text>
</comment>